<name>A0A151XCN6_9HYME</name>
<reference evidence="1 2" key="1">
    <citation type="submission" date="2015-09" db="EMBL/GenBank/DDBJ databases">
        <title>Trachymyrmex zeteki WGS genome.</title>
        <authorList>
            <person name="Nygaard S."/>
            <person name="Hu H."/>
            <person name="Boomsma J."/>
            <person name="Zhang G."/>
        </authorList>
    </citation>
    <scope>NUCLEOTIDE SEQUENCE [LARGE SCALE GENOMIC DNA]</scope>
    <source>
        <strain evidence="1">Tzet28-1</strain>
        <tissue evidence="1">Whole body</tissue>
    </source>
</reference>
<dbReference type="Proteomes" id="UP000075809">
    <property type="component" value="Unassembled WGS sequence"/>
</dbReference>
<organism evidence="1 2">
    <name type="scientific">Mycetomoellerius zeteki</name>
    <dbReference type="NCBI Taxonomy" id="64791"/>
    <lineage>
        <taxon>Eukaryota</taxon>
        <taxon>Metazoa</taxon>
        <taxon>Ecdysozoa</taxon>
        <taxon>Arthropoda</taxon>
        <taxon>Hexapoda</taxon>
        <taxon>Insecta</taxon>
        <taxon>Pterygota</taxon>
        <taxon>Neoptera</taxon>
        <taxon>Endopterygota</taxon>
        <taxon>Hymenoptera</taxon>
        <taxon>Apocrita</taxon>
        <taxon>Aculeata</taxon>
        <taxon>Formicoidea</taxon>
        <taxon>Formicidae</taxon>
        <taxon>Myrmicinae</taxon>
        <taxon>Mycetomoellerius</taxon>
    </lineage>
</organism>
<sequence length="156" mass="17561">MTIWGSKLHVGRESAVARVNQARSARSGFYSVIVWNHRVNGFSRKCMKNKSASCRKSKTPFCHKGSGVFSLLCSGKCNRRASLRRVSWGRRRIRSELRYPDKRRSVFTTATAQFAPLLRTLSPSALSTIVKNQDRSDHPPQALRVIIVVYPRGSVG</sequence>
<keyword evidence="2" id="KW-1185">Reference proteome</keyword>
<accession>A0A151XCN6</accession>
<dbReference type="AlphaFoldDB" id="A0A151XCN6"/>
<evidence type="ECO:0000313" key="1">
    <source>
        <dbReference type="EMBL" id="KYQ58141.1"/>
    </source>
</evidence>
<proteinExistence type="predicted"/>
<protein>
    <submittedName>
        <fullName evidence="1">Uncharacterized protein</fullName>
    </submittedName>
</protein>
<dbReference type="EMBL" id="KQ982298">
    <property type="protein sequence ID" value="KYQ58141.1"/>
    <property type="molecule type" value="Genomic_DNA"/>
</dbReference>
<evidence type="ECO:0000313" key="2">
    <source>
        <dbReference type="Proteomes" id="UP000075809"/>
    </source>
</evidence>
<gene>
    <name evidence="1" type="ORF">ALC60_02873</name>
</gene>